<organism evidence="1 2">
    <name type="scientific">Synechococcus phage ACG-2014f</name>
    <dbReference type="NCBI Taxonomy" id="1493511"/>
    <lineage>
        <taxon>Viruses</taxon>
        <taxon>Duplodnaviria</taxon>
        <taxon>Heunggongvirae</taxon>
        <taxon>Uroviricota</taxon>
        <taxon>Caudoviricetes</taxon>
        <taxon>Pantevenvirales</taxon>
        <taxon>Kyanoviridae</taxon>
        <taxon>Atlauavirus</taxon>
        <taxon>Atlauavirus tusconc8</taxon>
    </lineage>
</organism>
<dbReference type="GO" id="GO:0004519">
    <property type="term" value="F:endonuclease activity"/>
    <property type="evidence" value="ECO:0007669"/>
    <property type="project" value="UniProtKB-KW"/>
</dbReference>
<dbReference type="Proteomes" id="UP000185324">
    <property type="component" value="Segment"/>
</dbReference>
<keyword evidence="1" id="KW-0378">Hydrolase</keyword>
<sequence length="167" mass="19827">MSKSKQSWYKTWTSMKWRCDNNIDKYKDITYCDEWKDSDQFHADMGDRPEGKTLDRIDGAMIYSPETCRWATPQEQSENRPTFNYNYNGMSLMENCRQRSLHYPTILGRIQRGSTISEALETPVVDYRIMYEGKTLAEVCRERGLTYRKIYTRIRRGMEIKTAIEKG</sequence>
<accession>A0A0E3FIX4</accession>
<protein>
    <submittedName>
        <fullName evidence="1">Putative HNH endonuclease</fullName>
    </submittedName>
</protein>
<keyword evidence="1" id="KW-0540">Nuclease</keyword>
<evidence type="ECO:0000313" key="1">
    <source>
        <dbReference type="EMBL" id="AIX27830.1"/>
    </source>
</evidence>
<evidence type="ECO:0000313" key="2">
    <source>
        <dbReference type="Proteomes" id="UP000185324"/>
    </source>
</evidence>
<proteinExistence type="predicted"/>
<dbReference type="EMBL" id="KJ019086">
    <property type="protein sequence ID" value="AIX27830.1"/>
    <property type="molecule type" value="Genomic_DNA"/>
</dbReference>
<gene>
    <name evidence="1" type="ORF">Syn7803US17_189</name>
</gene>
<keyword evidence="1" id="KW-0255">Endonuclease</keyword>
<reference evidence="1 2" key="1">
    <citation type="submission" date="2013-12" db="EMBL/GenBank/DDBJ databases">
        <title>Ecological redundancy of diverse viral populations within a natural community.</title>
        <authorList>
            <person name="Gregory A.C."/>
            <person name="LaButti K."/>
            <person name="Copeland A."/>
            <person name="Woyke T."/>
            <person name="Sullivan M.B."/>
        </authorList>
    </citation>
    <scope>NUCLEOTIDE SEQUENCE [LARGE SCALE GENOMIC DNA]</scope>
    <source>
        <strain evidence="1">Syn7803US17</strain>
    </source>
</reference>
<name>A0A0E3FIX4_9CAUD</name>